<protein>
    <submittedName>
        <fullName evidence="1">Uncharacterized protein</fullName>
    </submittedName>
</protein>
<evidence type="ECO:0000313" key="2">
    <source>
        <dbReference type="Proteomes" id="UP000607397"/>
    </source>
</evidence>
<reference evidence="1" key="1">
    <citation type="submission" date="2019-12" db="EMBL/GenBank/DDBJ databases">
        <title>High-Quality draft genome sequences of three cyanobacteria isolated from the limestone walls of the Old Cathedral of Coimbra.</title>
        <authorList>
            <person name="Tiago I."/>
            <person name="Soares F."/>
            <person name="Portugal A."/>
        </authorList>
    </citation>
    <scope>NUCLEOTIDE SEQUENCE [LARGE SCALE GENOMIC DNA]</scope>
    <source>
        <strain evidence="1">C</strain>
    </source>
</reference>
<evidence type="ECO:0000313" key="1">
    <source>
        <dbReference type="EMBL" id="NCJ06683.1"/>
    </source>
</evidence>
<comment type="caution">
    <text evidence="1">The sequence shown here is derived from an EMBL/GenBank/DDBJ whole genome shotgun (WGS) entry which is preliminary data.</text>
</comment>
<keyword evidence="2" id="KW-1185">Reference proteome</keyword>
<gene>
    <name evidence="1" type="ORF">GS597_09220</name>
</gene>
<name>A0A8K1ZZ76_9CYAN</name>
<proteinExistence type="predicted"/>
<dbReference type="AlphaFoldDB" id="A0A8K1ZZ76"/>
<organism evidence="1 2">
    <name type="scientific">Petrachloros mirabilis ULC683</name>
    <dbReference type="NCBI Taxonomy" id="2781853"/>
    <lineage>
        <taxon>Bacteria</taxon>
        <taxon>Bacillati</taxon>
        <taxon>Cyanobacteriota</taxon>
        <taxon>Cyanophyceae</taxon>
        <taxon>Synechococcales</taxon>
        <taxon>Petrachlorosaceae</taxon>
        <taxon>Petrachloros</taxon>
        <taxon>Petrachloros mirabilis</taxon>
    </lineage>
</organism>
<dbReference type="EMBL" id="WVIC01000015">
    <property type="protein sequence ID" value="NCJ06683.1"/>
    <property type="molecule type" value="Genomic_DNA"/>
</dbReference>
<dbReference type="Proteomes" id="UP000607397">
    <property type="component" value="Unassembled WGS sequence"/>
</dbReference>
<dbReference type="RefSeq" id="WP_161825161.1">
    <property type="nucleotide sequence ID" value="NZ_WVIC01000015.1"/>
</dbReference>
<sequence>MAILYGFGDLELTTTDLTTNVLLPIPGIEFEINADSDKKVARFYNKGEIQVAGSKVVERTYSIKLGIEAINWLQMQLAFGELAQTVASVALPELRYATVPSASPYEIEDADISTTDVLCTITTRGAWGEAGPLARVTEAPATRQFQVNTADDKLIFNAAQAGAIFAYRLFKTHSNLQAIGAGQVADVLDNFSFSGIGYGDEFQAGAKIVVPKLARASEPTLNIQDVTKLEIEFDLLTPPGKRKPYEIYAI</sequence>
<accession>A0A8K1ZZ76</accession>